<protein>
    <submittedName>
        <fullName evidence="1">Uncharacterized protein</fullName>
    </submittedName>
</protein>
<evidence type="ECO:0000313" key="1">
    <source>
        <dbReference type="EMBL" id="JAH22466.1"/>
    </source>
</evidence>
<proteinExistence type="predicted"/>
<dbReference type="AlphaFoldDB" id="A0A0E9QZV3"/>
<reference evidence="1" key="2">
    <citation type="journal article" date="2015" name="Fish Shellfish Immunol.">
        <title>Early steps in the European eel (Anguilla anguilla)-Vibrio vulnificus interaction in the gills: Role of the RtxA13 toxin.</title>
        <authorList>
            <person name="Callol A."/>
            <person name="Pajuelo D."/>
            <person name="Ebbesson L."/>
            <person name="Teles M."/>
            <person name="MacKenzie S."/>
            <person name="Amaro C."/>
        </authorList>
    </citation>
    <scope>NUCLEOTIDE SEQUENCE</scope>
</reference>
<name>A0A0E9QZV3_ANGAN</name>
<reference evidence="1" key="1">
    <citation type="submission" date="2014-11" db="EMBL/GenBank/DDBJ databases">
        <authorList>
            <person name="Amaro Gonzalez C."/>
        </authorList>
    </citation>
    <scope>NUCLEOTIDE SEQUENCE</scope>
</reference>
<sequence length="52" mass="5670">MGVCATLVTGCVAVSLCQGWECAVLWLWGVLSEVLTVRRESDLRSSLDPFDP</sequence>
<dbReference type="EMBL" id="GBXM01086111">
    <property type="protein sequence ID" value="JAH22466.1"/>
    <property type="molecule type" value="Transcribed_RNA"/>
</dbReference>
<organism evidence="1">
    <name type="scientific">Anguilla anguilla</name>
    <name type="common">European freshwater eel</name>
    <name type="synonym">Muraena anguilla</name>
    <dbReference type="NCBI Taxonomy" id="7936"/>
    <lineage>
        <taxon>Eukaryota</taxon>
        <taxon>Metazoa</taxon>
        <taxon>Chordata</taxon>
        <taxon>Craniata</taxon>
        <taxon>Vertebrata</taxon>
        <taxon>Euteleostomi</taxon>
        <taxon>Actinopterygii</taxon>
        <taxon>Neopterygii</taxon>
        <taxon>Teleostei</taxon>
        <taxon>Anguilliformes</taxon>
        <taxon>Anguillidae</taxon>
        <taxon>Anguilla</taxon>
    </lineage>
</organism>
<accession>A0A0E9QZV3</accession>